<feature type="transmembrane region" description="Helical" evidence="1">
    <location>
        <begin position="148"/>
        <end position="172"/>
    </location>
</feature>
<accession>A0A3L8RG03</accession>
<feature type="transmembrane region" description="Helical" evidence="1">
    <location>
        <begin position="6"/>
        <end position="25"/>
    </location>
</feature>
<proteinExistence type="predicted"/>
<evidence type="ECO:0000256" key="1">
    <source>
        <dbReference type="SAM" id="Phobius"/>
    </source>
</evidence>
<dbReference type="InterPro" id="IPR046675">
    <property type="entry name" value="DUF6545"/>
</dbReference>
<keyword evidence="1" id="KW-0812">Transmembrane</keyword>
<evidence type="ECO:0000313" key="3">
    <source>
        <dbReference type="EMBL" id="RLV78521.1"/>
    </source>
</evidence>
<feature type="transmembrane region" description="Helical" evidence="1">
    <location>
        <begin position="106"/>
        <end position="128"/>
    </location>
</feature>
<feature type="transmembrane region" description="Helical" evidence="1">
    <location>
        <begin position="184"/>
        <end position="207"/>
    </location>
</feature>
<keyword evidence="1" id="KW-1133">Transmembrane helix</keyword>
<dbReference type="AlphaFoldDB" id="A0A3L8RG03"/>
<dbReference type="InterPro" id="IPR050039">
    <property type="entry name" value="MAB_1171c-like"/>
</dbReference>
<dbReference type="NCBIfam" id="NF042915">
    <property type="entry name" value="MAB_1171c_fam"/>
    <property type="match status" value="1"/>
</dbReference>
<dbReference type="RefSeq" id="WP_121824139.1">
    <property type="nucleotide sequence ID" value="NC_022785.1"/>
</dbReference>
<name>A0A3L8RG03_STRRN</name>
<sequence length="408" mass="44746">MSNPNAVLWTCSIVGWLGLCFKLRDLKQAPHNPLRRAVCIMLALASLSMFCAAPATIAFINKTTGTPNLAALLVYAIIVAFSASARVTLAYWLHPLDRARSAARRWTVTYTILIVALIALFVAGEAPIERRVDFDTYYSSTAFIREFILLYLVALAVADVALMGLCWKWAALAGRPWLRRGLKINAIGASCGLTFSLAKLVAVIARWYGTDWDGLSSHVAPLFAAPATVCMAIGLVLPSRGQFLTHMHTRVSRRGAYRELYPLWSALRQAIPAIVPTGRIPRGDFELRLVRRLAEINDGRLALRSSIDPQVKDLALRLGREADLSGSELRAVVEAARLKSAVDDKARHIKFPPDTATDDPQGGADGIGELAWLVEVSRAFANSPVVRDVLIQLQRAREEGALNPTRNE</sequence>
<dbReference type="STRING" id="1343740.M271_34560"/>
<comment type="caution">
    <text evidence="3">The sequence shown here is derived from an EMBL/GenBank/DDBJ whole genome shotgun (WGS) entry which is preliminary data.</text>
</comment>
<feature type="transmembrane region" description="Helical" evidence="1">
    <location>
        <begin position="219"/>
        <end position="237"/>
    </location>
</feature>
<feature type="transmembrane region" description="Helical" evidence="1">
    <location>
        <begin position="72"/>
        <end position="94"/>
    </location>
</feature>
<organism evidence="3 4">
    <name type="scientific">Streptomyces rapamycinicus (strain ATCC 29253 / DSM 41530 / NRRL 5491 / AYB-994)</name>
    <name type="common">Streptomyces hygroscopicus (strain ATCC 29253)</name>
    <dbReference type="NCBI Taxonomy" id="1343740"/>
    <lineage>
        <taxon>Bacteria</taxon>
        <taxon>Bacillati</taxon>
        <taxon>Actinomycetota</taxon>
        <taxon>Actinomycetes</taxon>
        <taxon>Kitasatosporales</taxon>
        <taxon>Streptomycetaceae</taxon>
        <taxon>Streptomyces</taxon>
        <taxon>Streptomyces violaceusniger group</taxon>
    </lineage>
</organism>
<dbReference type="EMBL" id="QYCY01000001">
    <property type="protein sequence ID" value="RLV78521.1"/>
    <property type="molecule type" value="Genomic_DNA"/>
</dbReference>
<dbReference type="Proteomes" id="UP000281594">
    <property type="component" value="Unassembled WGS sequence"/>
</dbReference>
<gene>
    <name evidence="3" type="ORF">D3C57_109090</name>
</gene>
<dbReference type="Pfam" id="PF20182">
    <property type="entry name" value="DUF6545"/>
    <property type="match status" value="1"/>
</dbReference>
<protein>
    <recommendedName>
        <fullName evidence="2">DUF6545 domain-containing protein</fullName>
    </recommendedName>
</protein>
<evidence type="ECO:0000313" key="4">
    <source>
        <dbReference type="Proteomes" id="UP000281594"/>
    </source>
</evidence>
<feature type="domain" description="DUF6545" evidence="2">
    <location>
        <begin position="253"/>
        <end position="381"/>
    </location>
</feature>
<evidence type="ECO:0000259" key="2">
    <source>
        <dbReference type="Pfam" id="PF20182"/>
    </source>
</evidence>
<keyword evidence="1" id="KW-0472">Membrane</keyword>
<reference evidence="3 4" key="1">
    <citation type="journal article" date="2018" name="J. Biol. Chem.">
        <title>Discovery of the actinoplanic acid pathway in Streptomyces rapamycinicus reveals a genetically conserved synergism with rapamycin.</title>
        <authorList>
            <person name="Mrak P."/>
            <person name="Krastel P."/>
            <person name="Pivk Lukancic P."/>
            <person name="Tao J."/>
            <person name="Pistorius D."/>
            <person name="Moore C.M."/>
        </authorList>
    </citation>
    <scope>NUCLEOTIDE SEQUENCE [LARGE SCALE GENOMIC DNA]</scope>
    <source>
        <strain evidence="3 4">NRRL 5491</strain>
    </source>
</reference>
<feature type="transmembrane region" description="Helical" evidence="1">
    <location>
        <begin position="37"/>
        <end position="60"/>
    </location>
</feature>